<keyword evidence="4" id="KW-0243">Dynein</keyword>
<gene>
    <name evidence="9" type="ORF">THRCLA_05990</name>
</gene>
<dbReference type="GO" id="GO:0005874">
    <property type="term" value="C:microtubule"/>
    <property type="evidence" value="ECO:0007669"/>
    <property type="project" value="UniProtKB-KW"/>
</dbReference>
<dbReference type="Gene3D" id="2.30.30.190">
    <property type="entry name" value="CAP Gly-rich-like domain"/>
    <property type="match status" value="1"/>
</dbReference>
<dbReference type="Proteomes" id="UP000243217">
    <property type="component" value="Unassembled WGS sequence"/>
</dbReference>
<keyword evidence="5" id="KW-0175">Coiled coil</keyword>
<dbReference type="PROSITE" id="PS00845">
    <property type="entry name" value="CAP_GLY_1"/>
    <property type="match status" value="1"/>
</dbReference>
<dbReference type="InterPro" id="IPR000938">
    <property type="entry name" value="CAP-Gly_domain"/>
</dbReference>
<proteinExistence type="predicted"/>
<feature type="region of interest" description="Disordered" evidence="7">
    <location>
        <begin position="187"/>
        <end position="206"/>
    </location>
</feature>
<dbReference type="SUPFAM" id="SSF74924">
    <property type="entry name" value="Cap-Gly domain"/>
    <property type="match status" value="1"/>
</dbReference>
<keyword evidence="6" id="KW-0206">Cytoskeleton</keyword>
<evidence type="ECO:0000313" key="9">
    <source>
        <dbReference type="EMBL" id="OQS00360.1"/>
    </source>
</evidence>
<dbReference type="PROSITE" id="PS50245">
    <property type="entry name" value="CAP_GLY_2"/>
    <property type="match status" value="1"/>
</dbReference>
<comment type="caution">
    <text evidence="9">The sequence shown here is derived from an EMBL/GenBank/DDBJ whole genome shotgun (WGS) entry which is preliminary data.</text>
</comment>
<evidence type="ECO:0000256" key="3">
    <source>
        <dbReference type="ARBA" id="ARBA00022701"/>
    </source>
</evidence>
<protein>
    <recommendedName>
        <fullName evidence="8">CAP-Gly domain-containing protein</fullName>
    </recommendedName>
</protein>
<evidence type="ECO:0000256" key="5">
    <source>
        <dbReference type="ARBA" id="ARBA00023054"/>
    </source>
</evidence>
<feature type="domain" description="CAP-Gly" evidence="8">
    <location>
        <begin position="282"/>
        <end position="332"/>
    </location>
</feature>
<keyword evidence="2" id="KW-0963">Cytoplasm</keyword>
<dbReference type="STRING" id="74557.A0A1V9ZRF9"/>
<evidence type="ECO:0000256" key="2">
    <source>
        <dbReference type="ARBA" id="ARBA00022490"/>
    </source>
</evidence>
<sequence length="340" mass="37737">MSLSIGESVLALYASRFLENNRVYDNQSTKDDSILLDMKPIVQEKVDEKLMNQEKVEKTHESDFENTKLAPEDIPTLLQSILNSTATQKTMVQSLMTFTESLSRVNTEPKLTSVSIRETAEYVVAMNSGQQQLSLARATHVLGHLALQAEATIYHLMSTIGGNTPLKSSIIPEPIPVQEIEPIPVKPTKQSSNRAKVPTSPLRRYSRKPSLTATLEQIGGSFREYLYPPEVEESLCSPRAIINWDPPAAKALKRKKPPRIGRLVGRAVILFNGMAGVVRFAGTTEFANGTMYGIELNEPHGKHNGTVHGITYFSCTKNANARTELPYGVFVRETQIKGWL</sequence>
<comment type="subcellular location">
    <subcellularLocation>
        <location evidence="1">Cytoplasm</location>
        <location evidence="1">Cytoskeleton</location>
        <location evidence="1">Spindle</location>
    </subcellularLocation>
</comment>
<dbReference type="OrthoDB" id="2130750at2759"/>
<dbReference type="InterPro" id="IPR036859">
    <property type="entry name" value="CAP-Gly_dom_sf"/>
</dbReference>
<dbReference type="SMART" id="SM01052">
    <property type="entry name" value="CAP_GLY"/>
    <property type="match status" value="1"/>
</dbReference>
<reference evidence="9 10" key="1">
    <citation type="journal article" date="2014" name="Genome Biol. Evol.">
        <title>The secreted proteins of Achlya hypogyna and Thraustotheca clavata identify the ancestral oomycete secretome and reveal gene acquisitions by horizontal gene transfer.</title>
        <authorList>
            <person name="Misner I."/>
            <person name="Blouin N."/>
            <person name="Leonard G."/>
            <person name="Richards T.A."/>
            <person name="Lane C.E."/>
        </authorList>
    </citation>
    <scope>NUCLEOTIDE SEQUENCE [LARGE SCALE GENOMIC DNA]</scope>
    <source>
        <strain evidence="9 10">ATCC 34112</strain>
    </source>
</reference>
<dbReference type="PANTHER" id="PTHR18916">
    <property type="entry name" value="DYNACTIN 1-RELATED MICROTUBULE-BINDING"/>
    <property type="match status" value="1"/>
</dbReference>
<name>A0A1V9ZRF9_9STRA</name>
<evidence type="ECO:0000256" key="1">
    <source>
        <dbReference type="ARBA" id="ARBA00004186"/>
    </source>
</evidence>
<dbReference type="GO" id="GO:0030286">
    <property type="term" value="C:dynein complex"/>
    <property type="evidence" value="ECO:0007669"/>
    <property type="project" value="UniProtKB-KW"/>
</dbReference>
<keyword evidence="3" id="KW-0493">Microtubule</keyword>
<evidence type="ECO:0000256" key="4">
    <source>
        <dbReference type="ARBA" id="ARBA00023017"/>
    </source>
</evidence>
<dbReference type="Pfam" id="PF01302">
    <property type="entry name" value="CAP_GLY"/>
    <property type="match status" value="1"/>
</dbReference>
<evidence type="ECO:0000256" key="7">
    <source>
        <dbReference type="SAM" id="MobiDB-lite"/>
    </source>
</evidence>
<dbReference type="AlphaFoldDB" id="A0A1V9ZRF9"/>
<dbReference type="EMBL" id="JNBS01001708">
    <property type="protein sequence ID" value="OQS00360.1"/>
    <property type="molecule type" value="Genomic_DNA"/>
</dbReference>
<keyword evidence="10" id="KW-1185">Reference proteome</keyword>
<dbReference type="GO" id="GO:0005819">
    <property type="term" value="C:spindle"/>
    <property type="evidence" value="ECO:0007669"/>
    <property type="project" value="UniProtKB-SubCell"/>
</dbReference>
<evidence type="ECO:0000259" key="8">
    <source>
        <dbReference type="PROSITE" id="PS50245"/>
    </source>
</evidence>
<dbReference type="PANTHER" id="PTHR18916:SF6">
    <property type="entry name" value="DYNACTIN SUBUNIT 1"/>
    <property type="match status" value="1"/>
</dbReference>
<organism evidence="9 10">
    <name type="scientific">Thraustotheca clavata</name>
    <dbReference type="NCBI Taxonomy" id="74557"/>
    <lineage>
        <taxon>Eukaryota</taxon>
        <taxon>Sar</taxon>
        <taxon>Stramenopiles</taxon>
        <taxon>Oomycota</taxon>
        <taxon>Saprolegniomycetes</taxon>
        <taxon>Saprolegniales</taxon>
        <taxon>Achlyaceae</taxon>
        <taxon>Thraustotheca</taxon>
    </lineage>
</organism>
<accession>A0A1V9ZRF9</accession>
<evidence type="ECO:0000256" key="6">
    <source>
        <dbReference type="ARBA" id="ARBA00023212"/>
    </source>
</evidence>
<evidence type="ECO:0000313" key="10">
    <source>
        <dbReference type="Proteomes" id="UP000243217"/>
    </source>
</evidence>